<proteinExistence type="predicted"/>
<sequence length="155" mass="17511">MFINIIIDPVNDSHFSTLYFLVKEELILKIIKSIMLVACCLLIVSGCSSREGKVVGGKVKSSSNRILGDYREFTGSASRDMEVKKGENWVFSFDETTRKGTVVAYVVDSNDKTILEFDNGKDEKILKVSKDDKYKVKVKTEEHGGKFLIEWKKSS</sequence>
<reference evidence="1 2" key="1">
    <citation type="submission" date="2016-10" db="EMBL/GenBank/DDBJ databases">
        <title>Comparative genomics of Bacillus thuringiensis reveals a path to pathogens against multiple invertebrate hosts.</title>
        <authorList>
            <person name="Zheng J."/>
            <person name="Gao Q."/>
            <person name="Liu H."/>
            <person name="Peng D."/>
            <person name="Ruan L."/>
            <person name="Sun M."/>
        </authorList>
    </citation>
    <scope>NUCLEOTIDE SEQUENCE [LARGE SCALE GENOMIC DNA]</scope>
    <source>
        <strain evidence="1">BGSC 4BX1</strain>
    </source>
</reference>
<name>A0A243AZJ1_BACTU</name>
<dbReference type="EMBL" id="NFDL01000110">
    <property type="protein sequence ID" value="OTY36275.1"/>
    <property type="molecule type" value="Genomic_DNA"/>
</dbReference>
<dbReference type="AlphaFoldDB" id="A0A243AZJ1"/>
<organism evidence="1 2">
    <name type="scientific">Bacillus thuringiensis serovar pingluonsis</name>
    <dbReference type="NCBI Taxonomy" id="180881"/>
    <lineage>
        <taxon>Bacteria</taxon>
        <taxon>Bacillati</taxon>
        <taxon>Bacillota</taxon>
        <taxon>Bacilli</taxon>
        <taxon>Bacillales</taxon>
        <taxon>Bacillaceae</taxon>
        <taxon>Bacillus</taxon>
        <taxon>Bacillus cereus group</taxon>
    </lineage>
</organism>
<evidence type="ECO:0000313" key="1">
    <source>
        <dbReference type="EMBL" id="OTY36275.1"/>
    </source>
</evidence>
<gene>
    <name evidence="1" type="ORF">BK742_24525</name>
</gene>
<evidence type="ECO:0000313" key="2">
    <source>
        <dbReference type="Proteomes" id="UP000195089"/>
    </source>
</evidence>
<dbReference type="Proteomes" id="UP000195089">
    <property type="component" value="Unassembled WGS sequence"/>
</dbReference>
<comment type="caution">
    <text evidence="1">The sequence shown here is derived from an EMBL/GenBank/DDBJ whole genome shotgun (WGS) entry which is preliminary data.</text>
</comment>
<protein>
    <submittedName>
        <fullName evidence="1">Uncharacterized protein</fullName>
    </submittedName>
</protein>
<accession>A0A243AZJ1</accession>